<name>Q1QYL7_CHRI1</name>
<proteinExistence type="inferred from homology"/>
<keyword evidence="2" id="KW-0521">NADP</keyword>
<evidence type="ECO:0000256" key="3">
    <source>
        <dbReference type="ARBA" id="ARBA00023002"/>
    </source>
</evidence>
<sequence>MTNMTSKIALITGGTKGIGYAVCKKLCSLGVHVIMSGRDSSKLRKAVNSLKYDGHVIEGLLLDITDNESIHCARNYVRNKYGHLDILVNNAAIRVEQYGKAPSEQPLSEWLKTFNTNLFGTISITNALLEPVKSSPSGRIINVSSLLGSTTTHTHKDSYTYSDDFKSLPAYSASKAALNSWCVHLAYELRNTDVIVCSIHPGYTRTDLNDGHGDQDPEAASENIVAACLESDRTTNGTFLYNGKKLPW</sequence>
<accession>Q1QYL7</accession>
<dbReference type="CDD" id="cd05324">
    <property type="entry name" value="carb_red_PTCR-like_SDR_c"/>
    <property type="match status" value="1"/>
</dbReference>
<dbReference type="PANTHER" id="PTHR43490:SF99">
    <property type="entry name" value="SHORT-CHAIN DEHYDROGENASE_REDUCTASE"/>
    <property type="match status" value="1"/>
</dbReference>
<dbReference type="Gene3D" id="3.40.50.720">
    <property type="entry name" value="NAD(P)-binding Rossmann-like Domain"/>
    <property type="match status" value="1"/>
</dbReference>
<evidence type="ECO:0000313" key="5">
    <source>
        <dbReference type="EMBL" id="ABE58441.1"/>
    </source>
</evidence>
<evidence type="ECO:0000256" key="2">
    <source>
        <dbReference type="ARBA" id="ARBA00022857"/>
    </source>
</evidence>
<evidence type="ECO:0000313" key="6">
    <source>
        <dbReference type="Proteomes" id="UP000000239"/>
    </source>
</evidence>
<dbReference type="GO" id="GO:0016616">
    <property type="term" value="F:oxidoreductase activity, acting on the CH-OH group of donors, NAD or NADP as acceptor"/>
    <property type="evidence" value="ECO:0007669"/>
    <property type="project" value="InterPro"/>
</dbReference>
<gene>
    <name evidence="5" type="ordered locus">Csal_1084</name>
</gene>
<protein>
    <submittedName>
        <fullName evidence="5">Short-chain dehydrogenase/reductase SDR</fullName>
    </submittedName>
</protein>
<organism evidence="5 6">
    <name type="scientific">Chromohalobacter israelensis (strain ATCC BAA-138 / DSM 3043 / CIP 106854 / NCIMB 13768 / 1H11)</name>
    <name type="common">Chromohalobacter salexigens</name>
    <dbReference type="NCBI Taxonomy" id="290398"/>
    <lineage>
        <taxon>Bacteria</taxon>
        <taxon>Pseudomonadati</taxon>
        <taxon>Pseudomonadota</taxon>
        <taxon>Gammaproteobacteria</taxon>
        <taxon>Oceanospirillales</taxon>
        <taxon>Halomonadaceae</taxon>
        <taxon>Chromohalobacter</taxon>
    </lineage>
</organism>
<dbReference type="HOGENOM" id="CLU_010194_9_0_6"/>
<comment type="similarity">
    <text evidence="1 4">Belongs to the short-chain dehydrogenases/reductases (SDR) family.</text>
</comment>
<dbReference type="InterPro" id="IPR002347">
    <property type="entry name" value="SDR_fam"/>
</dbReference>
<evidence type="ECO:0000256" key="1">
    <source>
        <dbReference type="ARBA" id="ARBA00006484"/>
    </source>
</evidence>
<keyword evidence="6" id="KW-1185">Reference proteome</keyword>
<dbReference type="EMBL" id="CP000285">
    <property type="protein sequence ID" value="ABE58441.1"/>
    <property type="molecule type" value="Genomic_DNA"/>
</dbReference>
<keyword evidence="3" id="KW-0560">Oxidoreductase</keyword>
<dbReference type="Pfam" id="PF00106">
    <property type="entry name" value="adh_short"/>
    <property type="match status" value="1"/>
</dbReference>
<dbReference type="Proteomes" id="UP000000239">
    <property type="component" value="Chromosome"/>
</dbReference>
<dbReference type="PROSITE" id="PS00061">
    <property type="entry name" value="ADH_SHORT"/>
    <property type="match status" value="1"/>
</dbReference>
<dbReference type="PANTHER" id="PTHR43490">
    <property type="entry name" value="(+)-NEOMENTHOL DEHYDROGENASE"/>
    <property type="match status" value="1"/>
</dbReference>
<dbReference type="STRING" id="290398.Csal_1084"/>
<dbReference type="SUPFAM" id="SSF51735">
    <property type="entry name" value="NAD(P)-binding Rossmann-fold domains"/>
    <property type="match status" value="1"/>
</dbReference>
<evidence type="ECO:0000256" key="4">
    <source>
        <dbReference type="RuleBase" id="RU000363"/>
    </source>
</evidence>
<dbReference type="PRINTS" id="PR00080">
    <property type="entry name" value="SDRFAMILY"/>
</dbReference>
<dbReference type="KEGG" id="csa:Csal_1084"/>
<dbReference type="eggNOG" id="COG1028">
    <property type="taxonomic scope" value="Bacteria"/>
</dbReference>
<dbReference type="InterPro" id="IPR020904">
    <property type="entry name" value="Sc_DH/Rdtase_CS"/>
</dbReference>
<dbReference type="InterPro" id="IPR036291">
    <property type="entry name" value="NAD(P)-bd_dom_sf"/>
</dbReference>
<reference evidence="5 6" key="1">
    <citation type="journal article" date="2011" name="Stand. Genomic Sci.">
        <title>Complete genome sequence of the halophilic and highly halotolerant Chromohalobacter salexigens type strain (1H11(T)).</title>
        <authorList>
            <person name="Copeland A."/>
            <person name="O'Connor K."/>
            <person name="Lucas S."/>
            <person name="Lapidus A."/>
            <person name="Berry K.W."/>
            <person name="Detter J.C."/>
            <person name="Del Rio T.G."/>
            <person name="Hammon N."/>
            <person name="Dalin E."/>
            <person name="Tice H."/>
            <person name="Pitluck S."/>
            <person name="Bruce D."/>
            <person name="Goodwin L."/>
            <person name="Han C."/>
            <person name="Tapia R."/>
            <person name="Saunders E."/>
            <person name="Schmutz J."/>
            <person name="Brettin T."/>
            <person name="Larimer F."/>
            <person name="Land M."/>
            <person name="Hauser L."/>
            <person name="Vargas C."/>
            <person name="Nieto J.J."/>
            <person name="Kyrpides N.C."/>
            <person name="Ivanova N."/>
            <person name="Goker M."/>
            <person name="Klenk H.P."/>
            <person name="Csonka L.N."/>
            <person name="Woyke T."/>
        </authorList>
    </citation>
    <scope>NUCLEOTIDE SEQUENCE [LARGE SCALE GENOMIC DNA]</scope>
    <source>
        <strain evidence="6">ATCC BAA-138 / DSM 3043 / CIP 106854 / NCIMB 13768 / 1H11</strain>
    </source>
</reference>
<dbReference type="InterPro" id="IPR045313">
    <property type="entry name" value="CBR1-like"/>
</dbReference>
<dbReference type="OrthoDB" id="5786478at2"/>
<dbReference type="AlphaFoldDB" id="Q1QYL7"/>
<dbReference type="PRINTS" id="PR00081">
    <property type="entry name" value="GDHRDH"/>
</dbReference>